<dbReference type="Gene3D" id="3.40.50.2000">
    <property type="entry name" value="Glycogen Phosphorylase B"/>
    <property type="match status" value="2"/>
</dbReference>
<dbReference type="PANTHER" id="PTHR12526">
    <property type="entry name" value="GLYCOSYLTRANSFERASE"/>
    <property type="match status" value="1"/>
</dbReference>
<dbReference type="AlphaFoldDB" id="A0A518K0V0"/>
<dbReference type="SUPFAM" id="SSF53756">
    <property type="entry name" value="UDP-Glycosyltransferase/glycogen phosphorylase"/>
    <property type="match status" value="1"/>
</dbReference>
<evidence type="ECO:0000256" key="1">
    <source>
        <dbReference type="ARBA" id="ARBA00022676"/>
    </source>
</evidence>
<dbReference type="RefSeq" id="WP_145101941.1">
    <property type="nucleotide sequence ID" value="NZ_CP036348.1"/>
</dbReference>
<evidence type="ECO:0000313" key="5">
    <source>
        <dbReference type="EMBL" id="QDV71422.1"/>
    </source>
</evidence>
<keyword evidence="6" id="KW-1185">Reference proteome</keyword>
<dbReference type="CDD" id="cd03801">
    <property type="entry name" value="GT4_PimA-like"/>
    <property type="match status" value="1"/>
</dbReference>
<dbReference type="Pfam" id="PF13439">
    <property type="entry name" value="Glyco_transf_4"/>
    <property type="match status" value="1"/>
</dbReference>
<dbReference type="EMBL" id="CP036348">
    <property type="protein sequence ID" value="QDV71422.1"/>
    <property type="molecule type" value="Genomic_DNA"/>
</dbReference>
<organism evidence="5 6">
    <name type="scientific">Rosistilla carotiformis</name>
    <dbReference type="NCBI Taxonomy" id="2528017"/>
    <lineage>
        <taxon>Bacteria</taxon>
        <taxon>Pseudomonadati</taxon>
        <taxon>Planctomycetota</taxon>
        <taxon>Planctomycetia</taxon>
        <taxon>Pirellulales</taxon>
        <taxon>Pirellulaceae</taxon>
        <taxon>Rosistilla</taxon>
    </lineage>
</organism>
<evidence type="ECO:0000259" key="4">
    <source>
        <dbReference type="Pfam" id="PF13439"/>
    </source>
</evidence>
<dbReference type="PANTHER" id="PTHR12526:SF629">
    <property type="entry name" value="TEICHURONIC ACID BIOSYNTHESIS GLYCOSYLTRANSFERASE TUAH-RELATED"/>
    <property type="match status" value="1"/>
</dbReference>
<keyword evidence="2 5" id="KW-0808">Transferase</keyword>
<evidence type="ECO:0000256" key="2">
    <source>
        <dbReference type="ARBA" id="ARBA00022679"/>
    </source>
</evidence>
<sequence length="383" mass="43149">MKIFYISGAVIPSRKANSIQVMRMCEAFSQIGHDVTLFSGSGNATDGETDFAGYGVESNFTIIKRLRPGIPIAKSLIYAVDVWRAVSSSRYPDLFYAREPYALAGLCHLGIPFLYEAHSPPVGPRKWIENRIFRSHCFRRLIVISESLRREYVRLYPWLPAKAITVAHDAAQPYRRAGSNDTPVISGQRDGCIQVGYVGHLYRGRGIEVIIQLAKRFPDSDFHVVGGDRKDILRWIASTGSIQNIYFHGFAPPSQCDKYLTSFDVVLAPYQRNVFVSGGKTETSRWMSPLKIFEYMSAGKAIIASDLPVLREVLEHDHNCLLVEPDNIEAWSAAIERLKNAELRMRLGAAAQKQFEREHTWDKRAETVLRPLVQAKGAQECVV</sequence>
<dbReference type="OrthoDB" id="9811902at2"/>
<accession>A0A518K0V0</accession>
<dbReference type="InterPro" id="IPR001296">
    <property type="entry name" value="Glyco_trans_1"/>
</dbReference>
<dbReference type="InterPro" id="IPR028098">
    <property type="entry name" value="Glyco_trans_4-like_N"/>
</dbReference>
<protein>
    <submittedName>
        <fullName evidence="5">Putative glycosyl transferase</fullName>
    </submittedName>
</protein>
<feature type="domain" description="Glycosyl transferase family 1" evidence="3">
    <location>
        <begin position="190"/>
        <end position="354"/>
    </location>
</feature>
<proteinExistence type="predicted"/>
<evidence type="ECO:0000313" key="6">
    <source>
        <dbReference type="Proteomes" id="UP000315082"/>
    </source>
</evidence>
<dbReference type="Pfam" id="PF00534">
    <property type="entry name" value="Glycos_transf_1"/>
    <property type="match status" value="1"/>
</dbReference>
<name>A0A518K0V0_9BACT</name>
<reference evidence="5 6" key="1">
    <citation type="submission" date="2019-02" db="EMBL/GenBank/DDBJ databases">
        <title>Deep-cultivation of Planctomycetes and their phenomic and genomic characterization uncovers novel biology.</title>
        <authorList>
            <person name="Wiegand S."/>
            <person name="Jogler M."/>
            <person name="Boedeker C."/>
            <person name="Pinto D."/>
            <person name="Vollmers J."/>
            <person name="Rivas-Marin E."/>
            <person name="Kohn T."/>
            <person name="Peeters S.H."/>
            <person name="Heuer A."/>
            <person name="Rast P."/>
            <person name="Oberbeckmann S."/>
            <person name="Bunk B."/>
            <person name="Jeske O."/>
            <person name="Meyerdierks A."/>
            <person name="Storesund J.E."/>
            <person name="Kallscheuer N."/>
            <person name="Luecker S."/>
            <person name="Lage O.M."/>
            <person name="Pohl T."/>
            <person name="Merkel B.J."/>
            <person name="Hornburger P."/>
            <person name="Mueller R.-W."/>
            <person name="Bruemmer F."/>
            <person name="Labrenz M."/>
            <person name="Spormann A.M."/>
            <person name="Op den Camp H."/>
            <person name="Overmann J."/>
            <person name="Amann R."/>
            <person name="Jetten M.S.M."/>
            <person name="Mascher T."/>
            <person name="Medema M.H."/>
            <person name="Devos D.P."/>
            <person name="Kaster A.-K."/>
            <person name="Ovreas L."/>
            <person name="Rohde M."/>
            <person name="Galperin M.Y."/>
            <person name="Jogler C."/>
        </authorList>
    </citation>
    <scope>NUCLEOTIDE SEQUENCE [LARGE SCALE GENOMIC DNA]</scope>
    <source>
        <strain evidence="5 6">Poly24</strain>
    </source>
</reference>
<dbReference type="KEGG" id="rcf:Poly24_51580"/>
<gene>
    <name evidence="5" type="ORF">Poly24_51580</name>
</gene>
<evidence type="ECO:0000259" key="3">
    <source>
        <dbReference type="Pfam" id="PF00534"/>
    </source>
</evidence>
<feature type="domain" description="Glycosyltransferase subfamily 4-like N-terminal" evidence="4">
    <location>
        <begin position="20"/>
        <end position="168"/>
    </location>
</feature>
<dbReference type="Proteomes" id="UP000315082">
    <property type="component" value="Chromosome"/>
</dbReference>
<keyword evidence="1" id="KW-0328">Glycosyltransferase</keyword>
<dbReference type="GO" id="GO:0016757">
    <property type="term" value="F:glycosyltransferase activity"/>
    <property type="evidence" value="ECO:0007669"/>
    <property type="project" value="UniProtKB-KW"/>
</dbReference>